<keyword evidence="2" id="KW-1185">Reference proteome</keyword>
<dbReference type="SUPFAM" id="SSF51905">
    <property type="entry name" value="FAD/NAD(P)-binding domain"/>
    <property type="match status" value="1"/>
</dbReference>
<dbReference type="Gene3D" id="3.50.50.60">
    <property type="entry name" value="FAD/NAD(P)-binding domain"/>
    <property type="match status" value="1"/>
</dbReference>
<sequence length="440" mass="47395">MVAKLILPGQEMLGVTAGERRVQTRETDVVIIGGGSGGTYAATRLTRMGHDVVVDPASGTPINVGVQVFENTSIVLAHFSGLGVPVFPVPNTNLPVVNLDFTRGAAVPDYAPLTGQQIGTALSAYATILAINYSYLADGFNLPDPVPHELLQPFGEFAEKHGLQDMVFVCSTYEQPEETWKQPTLYVFVNLRASLVEAIIGPSNLVTTTDVNALYRSAAELLGSKVIYNSTAAKVRRSDDGVTVTVNSPTGKIQIKAKKLLFATYPVLENFAGWDLRSEDRALFAKFRPKSYFDGVISSPGLNGSLAYQNVGTHTLFNIPRLPGVLSLGPTGFSDGSHLAYVGSNTVISSDSGKALLVDQLHRLFKNGLIGGGDVTFKAWWDHTPFKLQVSTEDIAAGFYRDLYGLQGVKSTYWTGATFQAQDSSMVWAYTESLLANLTA</sequence>
<dbReference type="AlphaFoldDB" id="A0A427YKM2"/>
<dbReference type="InterPro" id="IPR036188">
    <property type="entry name" value="FAD/NAD-bd_sf"/>
</dbReference>
<comment type="caution">
    <text evidence="1">The sequence shown here is derived from an EMBL/GenBank/DDBJ whole genome shotgun (WGS) entry which is preliminary data.</text>
</comment>
<evidence type="ECO:0008006" key="3">
    <source>
        <dbReference type="Google" id="ProtNLM"/>
    </source>
</evidence>
<dbReference type="EMBL" id="RSCD01000007">
    <property type="protein sequence ID" value="RSH91607.1"/>
    <property type="molecule type" value="Genomic_DNA"/>
</dbReference>
<protein>
    <recommendedName>
        <fullName evidence="3">FAD/NAD(P)-binding domain-containing protein</fullName>
    </recommendedName>
</protein>
<dbReference type="Proteomes" id="UP000279259">
    <property type="component" value="Unassembled WGS sequence"/>
</dbReference>
<evidence type="ECO:0000313" key="2">
    <source>
        <dbReference type="Proteomes" id="UP000279259"/>
    </source>
</evidence>
<proteinExistence type="predicted"/>
<dbReference type="Gene3D" id="1.10.405.20">
    <property type="match status" value="1"/>
</dbReference>
<accession>A0A427YKM2</accession>
<organism evidence="1 2">
    <name type="scientific">Saitozyma podzolica</name>
    <dbReference type="NCBI Taxonomy" id="1890683"/>
    <lineage>
        <taxon>Eukaryota</taxon>
        <taxon>Fungi</taxon>
        <taxon>Dikarya</taxon>
        <taxon>Basidiomycota</taxon>
        <taxon>Agaricomycotina</taxon>
        <taxon>Tremellomycetes</taxon>
        <taxon>Tremellales</taxon>
        <taxon>Trimorphomycetaceae</taxon>
        <taxon>Saitozyma</taxon>
    </lineage>
</organism>
<name>A0A427YKM2_9TREE</name>
<dbReference type="Gene3D" id="3.30.70.1990">
    <property type="match status" value="1"/>
</dbReference>
<evidence type="ECO:0000313" key="1">
    <source>
        <dbReference type="EMBL" id="RSH91607.1"/>
    </source>
</evidence>
<reference evidence="1 2" key="1">
    <citation type="submission" date="2018-11" db="EMBL/GenBank/DDBJ databases">
        <title>Genome sequence of Saitozyma podzolica DSM 27192.</title>
        <authorList>
            <person name="Aliyu H."/>
            <person name="Gorte O."/>
            <person name="Ochsenreither K."/>
        </authorList>
    </citation>
    <scope>NUCLEOTIDE SEQUENCE [LARGE SCALE GENOMIC DNA]</scope>
    <source>
        <strain evidence="1 2">DSM 27192</strain>
    </source>
</reference>
<gene>
    <name evidence="1" type="ORF">EHS25_008976</name>
</gene>
<dbReference type="OrthoDB" id="3340973at2759"/>